<dbReference type="RefSeq" id="WP_042486981.1">
    <property type="nucleotide sequence ID" value="NZ_CAXOJJ010000027.1"/>
</dbReference>
<protein>
    <submittedName>
        <fullName evidence="7">Peptidase</fullName>
    </submittedName>
</protein>
<dbReference type="Gene3D" id="3.30.2010.10">
    <property type="entry name" value="Metalloproteases ('zincins'), catalytic domain"/>
    <property type="match status" value="1"/>
</dbReference>
<dbReference type="AlphaFoldDB" id="A0A2U2BMG5"/>
<keyword evidence="5" id="KW-0862">Zinc</keyword>
<reference evidence="7 8" key="2">
    <citation type="submission" date="2018-05" db="EMBL/GenBank/DDBJ databases">
        <authorList>
            <person name="Lanie J.A."/>
            <person name="Ng W.-L."/>
            <person name="Kazmierczak K.M."/>
            <person name="Andrzejewski T.M."/>
            <person name="Davidsen T.M."/>
            <person name="Wayne K.J."/>
            <person name="Tettelin H."/>
            <person name="Glass J.I."/>
            <person name="Rusch D."/>
            <person name="Podicherti R."/>
            <person name="Tsui H.-C.T."/>
            <person name="Winkler M.E."/>
        </authorList>
    </citation>
    <scope>NUCLEOTIDE SEQUENCE [LARGE SCALE GENOMIC DNA]</scope>
    <source>
        <strain evidence="7 8">YBY</strain>
    </source>
</reference>
<reference evidence="7 8" key="1">
    <citation type="submission" date="2018-05" db="EMBL/GenBank/DDBJ databases">
        <title>Genome Sequence of an Efficient Indole-Degrading Bacterium, Alcaligenes sp.YBY.</title>
        <authorList>
            <person name="Yang B."/>
        </authorList>
    </citation>
    <scope>NUCLEOTIDE SEQUENCE [LARGE SCALE GENOMIC DNA]</scope>
    <source>
        <strain evidence="7 8">YBY</strain>
    </source>
</reference>
<dbReference type="InterPro" id="IPR051156">
    <property type="entry name" value="Mito/Outer_Membr_Metalloprot"/>
</dbReference>
<dbReference type="SUPFAM" id="SSF48452">
    <property type="entry name" value="TPR-like"/>
    <property type="match status" value="1"/>
</dbReference>
<organism evidence="7 8">
    <name type="scientific">Alcaligenes faecalis</name>
    <dbReference type="NCBI Taxonomy" id="511"/>
    <lineage>
        <taxon>Bacteria</taxon>
        <taxon>Pseudomonadati</taxon>
        <taxon>Pseudomonadota</taxon>
        <taxon>Betaproteobacteria</taxon>
        <taxon>Burkholderiales</taxon>
        <taxon>Alcaligenaceae</taxon>
        <taxon>Alcaligenes</taxon>
    </lineage>
</organism>
<keyword evidence="2" id="KW-0645">Protease</keyword>
<evidence type="ECO:0000256" key="3">
    <source>
        <dbReference type="ARBA" id="ARBA00022723"/>
    </source>
</evidence>
<evidence type="ECO:0000256" key="4">
    <source>
        <dbReference type="ARBA" id="ARBA00022801"/>
    </source>
</evidence>
<comment type="cofactor">
    <cofactor evidence="1">
        <name>Zn(2+)</name>
        <dbReference type="ChEBI" id="CHEBI:29105"/>
    </cofactor>
</comment>
<evidence type="ECO:0000256" key="5">
    <source>
        <dbReference type="ARBA" id="ARBA00022833"/>
    </source>
</evidence>
<dbReference type="Pfam" id="PF01435">
    <property type="entry name" value="Peptidase_M48"/>
    <property type="match status" value="1"/>
</dbReference>
<dbReference type="InterPro" id="IPR001915">
    <property type="entry name" value="Peptidase_M48"/>
</dbReference>
<keyword evidence="4" id="KW-0378">Hydrolase</keyword>
<gene>
    <name evidence="7" type="ORF">DF183_00100</name>
</gene>
<accession>A0A2U2BMG5</accession>
<dbReference type="OrthoDB" id="9810445at2"/>
<dbReference type="PANTHER" id="PTHR22726">
    <property type="entry name" value="METALLOENDOPEPTIDASE OMA1"/>
    <property type="match status" value="1"/>
</dbReference>
<dbReference type="PANTHER" id="PTHR22726:SF1">
    <property type="entry name" value="METALLOENDOPEPTIDASE OMA1, MITOCHONDRIAL"/>
    <property type="match status" value="1"/>
</dbReference>
<dbReference type="GO" id="GO:0016020">
    <property type="term" value="C:membrane"/>
    <property type="evidence" value="ECO:0007669"/>
    <property type="project" value="TreeGrafter"/>
</dbReference>
<dbReference type="GO" id="GO:0046872">
    <property type="term" value="F:metal ion binding"/>
    <property type="evidence" value="ECO:0007669"/>
    <property type="project" value="UniProtKB-KW"/>
</dbReference>
<dbReference type="Proteomes" id="UP000245216">
    <property type="component" value="Unassembled WGS sequence"/>
</dbReference>
<dbReference type="InterPro" id="IPR011990">
    <property type="entry name" value="TPR-like_helical_dom_sf"/>
</dbReference>
<dbReference type="GO" id="GO:0004222">
    <property type="term" value="F:metalloendopeptidase activity"/>
    <property type="evidence" value="ECO:0007669"/>
    <property type="project" value="InterPro"/>
</dbReference>
<dbReference type="EMBL" id="QEXO01000001">
    <property type="protein sequence ID" value="PWE15179.1"/>
    <property type="molecule type" value="Genomic_DNA"/>
</dbReference>
<comment type="caution">
    <text evidence="7">The sequence shown here is derived from an EMBL/GenBank/DDBJ whole genome shotgun (WGS) entry which is preliminary data.</text>
</comment>
<evidence type="ECO:0000256" key="2">
    <source>
        <dbReference type="ARBA" id="ARBA00022670"/>
    </source>
</evidence>
<evidence type="ECO:0000313" key="7">
    <source>
        <dbReference type="EMBL" id="PWE15179.1"/>
    </source>
</evidence>
<proteinExistence type="predicted"/>
<dbReference type="Gene3D" id="1.25.40.10">
    <property type="entry name" value="Tetratricopeptide repeat domain"/>
    <property type="match status" value="1"/>
</dbReference>
<evidence type="ECO:0000256" key="1">
    <source>
        <dbReference type="ARBA" id="ARBA00001947"/>
    </source>
</evidence>
<dbReference type="GO" id="GO:0051603">
    <property type="term" value="P:proteolysis involved in protein catabolic process"/>
    <property type="evidence" value="ECO:0007669"/>
    <property type="project" value="TreeGrafter"/>
</dbReference>
<evidence type="ECO:0000256" key="6">
    <source>
        <dbReference type="ARBA" id="ARBA00023049"/>
    </source>
</evidence>
<sequence>MQFKPARSALSLCLALSLAFSSVLPVQAQPMGIPSMGAASGAELSPALERTLGNAIMEQGRRSPEYVSDPDINQYLTDMGRKLAQYGPAMAQPVTVFALRDSSINAFALPGGYIGIHSGLFTASQSESELASVLAHEIAHVAQRHVARGITQSAQSNHLLIAALAGALLGALAGSGDLAMGAAAFGQAAAVDRQLGFSRQAEQEADRVGFEMLLKAGYEPQGMVQMFQRLAAASRLNERATANEYASTHPMSQQRESDISNRVRGLPASNYQDTPSFWYIRAKLMVMQAGGGQSLRVLEQALQSSNQSQSDLERSAAQYGLAYIAQGRQDYEQARAHLAQARAQGKFQAPELDTLDIRIAIADRDVQGALNLAKQAWQRWPKSQGVALAYVQVLQQLGQNDQAQAFLMDRIKQWPDEPQLHQLLAQTYDRLGDGVKARRAMAQYYELVGALPTAVEQLQQARNLTQDFYQQSELDTQIRQLRERVESERVLLERFRS</sequence>
<dbReference type="Pfam" id="PF14559">
    <property type="entry name" value="TPR_19"/>
    <property type="match status" value="1"/>
</dbReference>
<evidence type="ECO:0000313" key="8">
    <source>
        <dbReference type="Proteomes" id="UP000245216"/>
    </source>
</evidence>
<keyword evidence="6" id="KW-0482">Metalloprotease</keyword>
<name>A0A2U2BMG5_ALCFA</name>
<keyword evidence="3" id="KW-0479">Metal-binding</keyword>
<dbReference type="STRING" id="511.UZ73_04755"/>